<dbReference type="OrthoDB" id="545077at2759"/>
<feature type="domain" description="Peptidase S8/S53" evidence="8">
    <location>
        <begin position="101"/>
        <end position="523"/>
    </location>
</feature>
<evidence type="ECO:0000259" key="10">
    <source>
        <dbReference type="Pfam" id="PF17766"/>
    </source>
</evidence>
<organism evidence="11 12">
    <name type="scientific">Striga asiatica</name>
    <name type="common">Asiatic witchweed</name>
    <name type="synonym">Buchnera asiatica</name>
    <dbReference type="NCBI Taxonomy" id="4170"/>
    <lineage>
        <taxon>Eukaryota</taxon>
        <taxon>Viridiplantae</taxon>
        <taxon>Streptophyta</taxon>
        <taxon>Embryophyta</taxon>
        <taxon>Tracheophyta</taxon>
        <taxon>Spermatophyta</taxon>
        <taxon>Magnoliopsida</taxon>
        <taxon>eudicotyledons</taxon>
        <taxon>Gunneridae</taxon>
        <taxon>Pentapetalae</taxon>
        <taxon>asterids</taxon>
        <taxon>lamiids</taxon>
        <taxon>Lamiales</taxon>
        <taxon>Orobanchaceae</taxon>
        <taxon>Buchnereae</taxon>
        <taxon>Striga</taxon>
    </lineage>
</organism>
<dbReference type="PANTHER" id="PTHR10795">
    <property type="entry name" value="PROPROTEIN CONVERTASE SUBTILISIN/KEXIN"/>
    <property type="match status" value="1"/>
</dbReference>
<feature type="active site" description="Charge relay system" evidence="6 7">
    <location>
        <position position="164"/>
    </location>
</feature>
<dbReference type="Pfam" id="PF00082">
    <property type="entry name" value="Peptidase_S8"/>
    <property type="match status" value="1"/>
</dbReference>
<keyword evidence="12" id="KW-1185">Reference proteome</keyword>
<comment type="similarity">
    <text evidence="1 7">Belongs to the peptidase S8 family.</text>
</comment>
<dbReference type="InterPro" id="IPR036852">
    <property type="entry name" value="Peptidase_S8/S53_dom_sf"/>
</dbReference>
<evidence type="ECO:0000259" key="9">
    <source>
        <dbReference type="Pfam" id="PF05922"/>
    </source>
</evidence>
<dbReference type="Pfam" id="PF17766">
    <property type="entry name" value="fn3_6"/>
    <property type="match status" value="1"/>
</dbReference>
<dbReference type="GO" id="GO:0004252">
    <property type="term" value="F:serine-type endopeptidase activity"/>
    <property type="evidence" value="ECO:0007669"/>
    <property type="project" value="UniProtKB-UniRule"/>
</dbReference>
<dbReference type="CDD" id="cd02120">
    <property type="entry name" value="PA_subtilisin_like"/>
    <property type="match status" value="1"/>
</dbReference>
<evidence type="ECO:0000259" key="8">
    <source>
        <dbReference type="Pfam" id="PF00082"/>
    </source>
</evidence>
<dbReference type="InterPro" id="IPR045051">
    <property type="entry name" value="SBT"/>
</dbReference>
<evidence type="ECO:0000256" key="4">
    <source>
        <dbReference type="ARBA" id="ARBA00022801"/>
    </source>
</evidence>
<dbReference type="InterPro" id="IPR037045">
    <property type="entry name" value="S8pro/Inhibitor_I9_sf"/>
</dbReference>
<reference evidence="12" key="1">
    <citation type="journal article" date="2019" name="Curr. Biol.">
        <title>Genome Sequence of Striga asiatica Provides Insight into the Evolution of Plant Parasitism.</title>
        <authorList>
            <person name="Yoshida S."/>
            <person name="Kim S."/>
            <person name="Wafula E.K."/>
            <person name="Tanskanen J."/>
            <person name="Kim Y.M."/>
            <person name="Honaas L."/>
            <person name="Yang Z."/>
            <person name="Spallek T."/>
            <person name="Conn C.E."/>
            <person name="Ichihashi Y."/>
            <person name="Cheong K."/>
            <person name="Cui S."/>
            <person name="Der J.P."/>
            <person name="Gundlach H."/>
            <person name="Jiao Y."/>
            <person name="Hori C."/>
            <person name="Ishida J.K."/>
            <person name="Kasahara H."/>
            <person name="Kiba T."/>
            <person name="Kim M.S."/>
            <person name="Koo N."/>
            <person name="Laohavisit A."/>
            <person name="Lee Y.H."/>
            <person name="Lumba S."/>
            <person name="McCourt P."/>
            <person name="Mortimer J.C."/>
            <person name="Mutuku J.M."/>
            <person name="Nomura T."/>
            <person name="Sasaki-Sekimoto Y."/>
            <person name="Seto Y."/>
            <person name="Wang Y."/>
            <person name="Wakatake T."/>
            <person name="Sakakibara H."/>
            <person name="Demura T."/>
            <person name="Yamaguchi S."/>
            <person name="Yoneyama K."/>
            <person name="Manabe R.I."/>
            <person name="Nelson D.C."/>
            <person name="Schulman A.H."/>
            <person name="Timko M.P."/>
            <person name="dePamphilis C.W."/>
            <person name="Choi D."/>
            <person name="Shirasu K."/>
        </authorList>
    </citation>
    <scope>NUCLEOTIDE SEQUENCE [LARGE SCALE GENOMIC DNA]</scope>
    <source>
        <strain evidence="12">cv. UVA1</strain>
    </source>
</reference>
<sequence length="708" mass="76004">MKPSVFPEVHHWYEAILGSLVEDSNNNNINNNPSNSKSKTYYSSKLIHVYSTVFHGFSARLTPWEAQQLEEQPGVVAVFPDVFSNTKYTVPNRLLTDSDFGSSVTIGFLDNGIQSTHRSFNDSGLKPLPAGSWKGACTAKGVECNNKVIGAWSINNANVTDGGHGTHTASTAAGSAVENVLYGNNTSATAVGVAPKARIASYKVCDGDKCVESDVVAGLEKAVEDGVDIISMSLGPTLHGPSPYENDPLAVAAFGAMARGISVIASAGDGWYAGNGITNVAPWMTTVTAGTIDRSFPADLVFVKGELAPLHGASLYGGAPLDPNPCKITYAGLCNNMTKANFTGMIVMCDSEFDDIGNGRLSSNATSIEEFVKRSGGVGVVVAKYYPLGRSLMTVNFTMPGLVISELDREKLFPYLQKNNFPLATMIFRDVEFWNDSLAPEVADLSSRGPNSVSSYVVKPDVMAPGVDIIAAWPEDEVEFKMLSGTSMACAHVSGVAALLKGAHPEWSPAMIRSAMMTTAYTQANDGKAIVNPMRDASIFDMGAGHIDPEKAHDPGLVYDIAADDYVDFLCASNYTNDDILLITNRQYETDDCSEIKPWDLNYPAISIDSPSFEAMNRNITVERTVTNVGEVNTSYSVTVSNPQGVTLTVNPMTMNFSSMPYGNQSNYRVTITATESLPDSAEGKIVWSDGKRQVASPVVIIYKRNVK</sequence>
<dbReference type="Gene3D" id="2.60.40.2310">
    <property type="match status" value="1"/>
</dbReference>
<evidence type="ECO:0000313" key="12">
    <source>
        <dbReference type="Proteomes" id="UP000325081"/>
    </source>
</evidence>
<dbReference type="SUPFAM" id="SSF52743">
    <property type="entry name" value="Subtilisin-like"/>
    <property type="match status" value="1"/>
</dbReference>
<evidence type="ECO:0000256" key="2">
    <source>
        <dbReference type="ARBA" id="ARBA00022670"/>
    </source>
</evidence>
<dbReference type="PROSITE" id="PS51892">
    <property type="entry name" value="SUBTILASE"/>
    <property type="match status" value="1"/>
</dbReference>
<feature type="domain" description="Inhibitor I9" evidence="9">
    <location>
        <begin position="3"/>
        <end position="83"/>
    </location>
</feature>
<name>A0A5A7RIT1_STRAF</name>
<proteinExistence type="inferred from homology"/>
<dbReference type="InterPro" id="IPR010259">
    <property type="entry name" value="S8pro/Inhibitor_I9"/>
</dbReference>
<dbReference type="Gene3D" id="3.50.30.30">
    <property type="match status" value="1"/>
</dbReference>
<dbReference type="Gene3D" id="3.30.70.80">
    <property type="entry name" value="Peptidase S8 propeptide/proteinase inhibitor I9"/>
    <property type="match status" value="1"/>
</dbReference>
<dbReference type="EMBL" id="BKCP01012959">
    <property type="protein sequence ID" value="GER57038.1"/>
    <property type="molecule type" value="Genomic_DNA"/>
</dbReference>
<keyword evidence="2 7" id="KW-0645">Protease</keyword>
<keyword evidence="5 7" id="KW-0720">Serine protease</keyword>
<evidence type="ECO:0000313" key="11">
    <source>
        <dbReference type="EMBL" id="GER57038.1"/>
    </source>
</evidence>
<keyword evidence="4 7" id="KW-0378">Hydrolase</keyword>
<evidence type="ECO:0000256" key="3">
    <source>
        <dbReference type="ARBA" id="ARBA00022729"/>
    </source>
</evidence>
<feature type="active site" description="Charge relay system" evidence="6 7">
    <location>
        <position position="110"/>
    </location>
</feature>
<protein>
    <submittedName>
        <fullName evidence="11">Subtilase family protein</fullName>
    </submittedName>
</protein>
<dbReference type="InterPro" id="IPR041469">
    <property type="entry name" value="Subtilisin-like_FN3"/>
</dbReference>
<evidence type="ECO:0000256" key="6">
    <source>
        <dbReference type="PIRSR" id="PIRSR615500-1"/>
    </source>
</evidence>
<dbReference type="Gene3D" id="3.40.50.200">
    <property type="entry name" value="Peptidase S8/S53 domain"/>
    <property type="match status" value="1"/>
</dbReference>
<evidence type="ECO:0000256" key="7">
    <source>
        <dbReference type="PROSITE-ProRule" id="PRU01240"/>
    </source>
</evidence>
<dbReference type="Pfam" id="PF05922">
    <property type="entry name" value="Inhibitor_I9"/>
    <property type="match status" value="1"/>
</dbReference>
<keyword evidence="3" id="KW-0732">Signal</keyword>
<feature type="domain" description="Subtilisin-like protease fibronectin type-III" evidence="10">
    <location>
        <begin position="600"/>
        <end position="701"/>
    </location>
</feature>
<dbReference type="Proteomes" id="UP000325081">
    <property type="component" value="Unassembled WGS sequence"/>
</dbReference>
<comment type="caution">
    <text evidence="11">The sequence shown here is derived from an EMBL/GenBank/DDBJ whole genome shotgun (WGS) entry which is preliminary data.</text>
</comment>
<dbReference type="InterPro" id="IPR015500">
    <property type="entry name" value="Peptidase_S8_subtilisin-rel"/>
</dbReference>
<dbReference type="PRINTS" id="PR00723">
    <property type="entry name" value="SUBTILISIN"/>
</dbReference>
<accession>A0A5A7RIT1</accession>
<dbReference type="AlphaFoldDB" id="A0A5A7RIT1"/>
<dbReference type="InterPro" id="IPR000209">
    <property type="entry name" value="Peptidase_S8/S53_dom"/>
</dbReference>
<dbReference type="GO" id="GO:0006508">
    <property type="term" value="P:proteolysis"/>
    <property type="evidence" value="ECO:0007669"/>
    <property type="project" value="UniProtKB-KW"/>
</dbReference>
<evidence type="ECO:0000256" key="1">
    <source>
        <dbReference type="ARBA" id="ARBA00011073"/>
    </source>
</evidence>
<feature type="active site" description="Charge relay system" evidence="6 7">
    <location>
        <position position="487"/>
    </location>
</feature>
<evidence type="ECO:0000256" key="5">
    <source>
        <dbReference type="ARBA" id="ARBA00022825"/>
    </source>
</evidence>
<gene>
    <name evidence="11" type="ORF">STAS_34812</name>
</gene>